<evidence type="ECO:0000313" key="4">
    <source>
        <dbReference type="Proteomes" id="UP001321018"/>
    </source>
</evidence>
<feature type="domain" description="VWFA" evidence="2">
    <location>
        <begin position="464"/>
        <end position="628"/>
    </location>
</feature>
<dbReference type="EMBL" id="JAOPKA010000023">
    <property type="protein sequence ID" value="MCU4744205.1"/>
    <property type="molecule type" value="Genomic_DNA"/>
</dbReference>
<dbReference type="CDD" id="cd00198">
    <property type="entry name" value="vWFA"/>
    <property type="match status" value="1"/>
</dbReference>
<dbReference type="Pfam" id="PF13519">
    <property type="entry name" value="VWA_2"/>
    <property type="match status" value="1"/>
</dbReference>
<feature type="compositionally biased region" description="Basic residues" evidence="1">
    <location>
        <begin position="421"/>
        <end position="432"/>
    </location>
</feature>
<feature type="region of interest" description="Disordered" evidence="1">
    <location>
        <begin position="302"/>
        <end position="366"/>
    </location>
</feature>
<gene>
    <name evidence="3" type="ORF">OB960_22775</name>
</gene>
<reference evidence="3" key="1">
    <citation type="submission" date="2022-09" db="EMBL/GenBank/DDBJ databases">
        <title>Enrichment on poylsaccharides allowed isolation of novel metabolic and taxonomic groups of Haloarchaea.</title>
        <authorList>
            <person name="Sorokin D.Y."/>
            <person name="Elcheninov A.G."/>
            <person name="Khizhniak T.V."/>
            <person name="Kolganova T.V."/>
            <person name="Kublanov I.V."/>
        </authorList>
    </citation>
    <scope>NUCLEOTIDE SEQUENCE</scope>
    <source>
        <strain evidence="3">AArc-xg1-1</strain>
    </source>
</reference>
<comment type="caution">
    <text evidence="3">The sequence shown here is derived from an EMBL/GenBank/DDBJ whole genome shotgun (WGS) entry which is preliminary data.</text>
</comment>
<feature type="compositionally biased region" description="Basic and acidic residues" evidence="1">
    <location>
        <begin position="302"/>
        <end position="311"/>
    </location>
</feature>
<organism evidence="3 4">
    <name type="scientific">Natronoglomus mannanivorans</name>
    <dbReference type="NCBI Taxonomy" id="2979990"/>
    <lineage>
        <taxon>Archaea</taxon>
        <taxon>Methanobacteriati</taxon>
        <taxon>Methanobacteriota</taxon>
        <taxon>Stenosarchaea group</taxon>
        <taxon>Halobacteria</taxon>
        <taxon>Halobacteriales</taxon>
        <taxon>Natrialbaceae</taxon>
        <taxon>Natronoglomus</taxon>
    </lineage>
</organism>
<dbReference type="Proteomes" id="UP001321018">
    <property type="component" value="Unassembled WGS sequence"/>
</dbReference>
<dbReference type="PROSITE" id="PS50234">
    <property type="entry name" value="VWFA"/>
    <property type="match status" value="1"/>
</dbReference>
<dbReference type="AlphaFoldDB" id="A0AAP2Z466"/>
<evidence type="ECO:0000256" key="1">
    <source>
        <dbReference type="SAM" id="MobiDB-lite"/>
    </source>
</evidence>
<sequence length="628" mass="70710">MHLTPETTDVDLAGLSTPTRASEERRRELERLAALCTDREVDISVMLDETRALCRPTDGDRSYEILVPTEQYEQVSTALPPRVWNRLVQIALLFHELGHVHYSDFEHFGTHRREIGGRWRELFQMVYNAAEDGVIETQMANEFSVRNDLSLLNVALSDAADTRHRRFVDLFDLETANGEPVLTYTVFEALSIGLLDRGFVDSGRFDAILNETNDHRVVRDGREDVLVEFEPNLDAYVATMLSEPDGERRVDLAVDFFETVRPYFESLPPLQARRVQTAAIRPQDVRGVVGWRAIPADRLPDEEAATRHVEESDSGTFSIEVGGQEADGETGTRPPGKIDDGTLEQRVRRHSSGRGLGAGSDRSPLEREAARMLELIADDEMDLKEAIVVEPDESGGDRERWAEAKADSRKLTADLRTQLRRERRPRDRRGRRFGQLDGRRLVTATQGRQRVFARREPGREKDYTCLLVLDRSGSMHGEPIETAEAATARLVISLFAVGVDVSVLSVWRGHPCLEVPFGGDPSDHVDRLVTARANGGTPLSKTLEIARTRLFRGRGTVPFVIVITDGQPDDPSRYREQLDRCSVPVFGIYIDSEANDDAEFFDRITYTDSNSVGQTLERLVRRLFASRG</sequence>
<feature type="region of interest" description="Disordered" evidence="1">
    <location>
        <begin position="1"/>
        <end position="24"/>
    </location>
</feature>
<dbReference type="SMART" id="SM00327">
    <property type="entry name" value="VWA"/>
    <property type="match status" value="1"/>
</dbReference>
<evidence type="ECO:0000259" key="2">
    <source>
        <dbReference type="PROSITE" id="PS50234"/>
    </source>
</evidence>
<dbReference type="Gene3D" id="3.40.50.410">
    <property type="entry name" value="von Willebrand factor, type A domain"/>
    <property type="match status" value="1"/>
</dbReference>
<protein>
    <submittedName>
        <fullName evidence="3">VWA domain-containing protein</fullName>
    </submittedName>
</protein>
<proteinExistence type="predicted"/>
<accession>A0AAP2Z466</accession>
<evidence type="ECO:0000313" key="3">
    <source>
        <dbReference type="EMBL" id="MCU4744205.1"/>
    </source>
</evidence>
<dbReference type="SUPFAM" id="SSF53300">
    <property type="entry name" value="vWA-like"/>
    <property type="match status" value="1"/>
</dbReference>
<feature type="compositionally biased region" description="Basic and acidic residues" evidence="1">
    <location>
        <begin position="336"/>
        <end position="346"/>
    </location>
</feature>
<dbReference type="InterPro" id="IPR002035">
    <property type="entry name" value="VWF_A"/>
</dbReference>
<dbReference type="InterPro" id="IPR036465">
    <property type="entry name" value="vWFA_dom_sf"/>
</dbReference>
<dbReference type="RefSeq" id="WP_338006010.1">
    <property type="nucleotide sequence ID" value="NZ_JAOPKA010000023.1"/>
</dbReference>
<feature type="region of interest" description="Disordered" evidence="1">
    <location>
        <begin position="414"/>
        <end position="439"/>
    </location>
</feature>
<name>A0AAP2Z466_9EURY</name>